<organism evidence="2">
    <name type="scientific">Treponema denticola H-22</name>
    <dbReference type="NCBI Taxonomy" id="999432"/>
    <lineage>
        <taxon>Bacteria</taxon>
        <taxon>Pseudomonadati</taxon>
        <taxon>Spirochaetota</taxon>
        <taxon>Spirochaetia</taxon>
        <taxon>Spirochaetales</taxon>
        <taxon>Treponemataceae</taxon>
        <taxon>Treponema</taxon>
    </lineage>
</organism>
<dbReference type="Proteomes" id="UP000011705">
    <property type="component" value="Chromosome"/>
</dbReference>
<feature type="domain" description="Putative Se/S carrier protein-like" evidence="1">
    <location>
        <begin position="2"/>
        <end position="69"/>
    </location>
</feature>
<dbReference type="AlphaFoldDB" id="A0A0E2E501"/>
<reference evidence="2" key="1">
    <citation type="submission" date="2012-01" db="EMBL/GenBank/DDBJ databases">
        <title>The Genome Sequence of Treponema denticola H-22.</title>
        <authorList>
            <consortium name="The Broad Institute Genome Sequencing Platform"/>
            <person name="Earl A."/>
            <person name="Ward D."/>
            <person name="Feldgarden M."/>
            <person name="Gevers D."/>
            <person name="Blanton J.M."/>
            <person name="Fenno C.J."/>
            <person name="Baranova O.V."/>
            <person name="Mathney J."/>
            <person name="Dewhirst F.E."/>
            <person name="Izard J."/>
            <person name="Young S.K."/>
            <person name="Zeng Q."/>
            <person name="Gargeya S."/>
            <person name="Fitzgerald M."/>
            <person name="Haas B."/>
            <person name="Abouelleil A."/>
            <person name="Alvarado L."/>
            <person name="Arachchi H.M."/>
            <person name="Berlin A."/>
            <person name="Chapman S.B."/>
            <person name="Gearin G."/>
            <person name="Goldberg J."/>
            <person name="Griggs A."/>
            <person name="Gujja S."/>
            <person name="Hansen M."/>
            <person name="Heiman D."/>
            <person name="Howarth C."/>
            <person name="Larimer J."/>
            <person name="Lui A."/>
            <person name="MacDonald P.J.P."/>
            <person name="McCowen C."/>
            <person name="Montmayeur A."/>
            <person name="Murphy C."/>
            <person name="Neiman D."/>
            <person name="Pearson M."/>
            <person name="Priest M."/>
            <person name="Roberts A."/>
            <person name="Saif S."/>
            <person name="Shea T."/>
            <person name="Sisk P."/>
            <person name="Stolte C."/>
            <person name="Sykes S."/>
            <person name="Wortman J."/>
            <person name="Nusbaum C."/>
            <person name="Birren B."/>
        </authorList>
    </citation>
    <scope>NUCLEOTIDE SEQUENCE [LARGE SCALE GENOMIC DNA]</scope>
    <source>
        <strain evidence="2">H-22</strain>
    </source>
</reference>
<dbReference type="HOGENOM" id="CLU_167443_0_1_12"/>
<evidence type="ECO:0000259" key="1">
    <source>
        <dbReference type="Pfam" id="PF11823"/>
    </source>
</evidence>
<proteinExistence type="predicted"/>
<dbReference type="RefSeq" id="WP_002685054.1">
    <property type="nucleotide sequence ID" value="NZ_CM001795.1"/>
</dbReference>
<dbReference type="PATRIC" id="fig|999432.5.peg.1879"/>
<accession>A0A0E2E501</accession>
<dbReference type="Pfam" id="PF11823">
    <property type="entry name" value="Se_S_carrier"/>
    <property type="match status" value="1"/>
</dbReference>
<sequence>MNYIITFGTTTAAIQYDSMIKADPINAKLVPIPGFLKAGCGFACLFQNAQKEEVKSWIGKNNISYETLIEVIYENGLISPKA</sequence>
<comment type="caution">
    <text evidence="2">The sequence shown here is derived from an EMBL/GenBank/DDBJ whole genome shotgun (WGS) entry which is preliminary data.</text>
</comment>
<evidence type="ECO:0000313" key="2">
    <source>
        <dbReference type="EMBL" id="EMB32030.1"/>
    </source>
</evidence>
<dbReference type="InterPro" id="IPR021778">
    <property type="entry name" value="Se/S_carrier-like"/>
</dbReference>
<gene>
    <name evidence="2" type="ORF">HMPREF9726_01813</name>
</gene>
<dbReference type="EMBL" id="AGDV01000015">
    <property type="protein sequence ID" value="EMB32030.1"/>
    <property type="molecule type" value="Genomic_DNA"/>
</dbReference>
<protein>
    <recommendedName>
        <fullName evidence="1">Putative Se/S carrier protein-like domain-containing protein</fullName>
    </recommendedName>
</protein>
<name>A0A0E2E501_TREDN</name>